<proteinExistence type="inferred from homology"/>
<evidence type="ECO:0000256" key="11">
    <source>
        <dbReference type="SAM" id="MobiDB-lite"/>
    </source>
</evidence>
<feature type="region of interest" description="Disordered" evidence="11">
    <location>
        <begin position="1"/>
        <end position="25"/>
    </location>
</feature>
<dbReference type="SMR" id="A0A8T3C9E1"/>
<dbReference type="GO" id="GO:0009734">
    <property type="term" value="P:auxin-activated signaling pathway"/>
    <property type="evidence" value="ECO:0007669"/>
    <property type="project" value="UniProtKB-UniRule"/>
</dbReference>
<comment type="similarity">
    <text evidence="3 10">Belongs to the Aux/IAA family.</text>
</comment>
<dbReference type="SUPFAM" id="SSF54277">
    <property type="entry name" value="CAD &amp; PB1 domains"/>
    <property type="match status" value="1"/>
</dbReference>
<evidence type="ECO:0000256" key="7">
    <source>
        <dbReference type="ARBA" id="ARBA00023163"/>
    </source>
</evidence>
<organism evidence="13 14">
    <name type="scientific">Dendrobium nobile</name>
    <name type="common">Orchid</name>
    <dbReference type="NCBI Taxonomy" id="94219"/>
    <lineage>
        <taxon>Eukaryota</taxon>
        <taxon>Viridiplantae</taxon>
        <taxon>Streptophyta</taxon>
        <taxon>Embryophyta</taxon>
        <taxon>Tracheophyta</taxon>
        <taxon>Spermatophyta</taxon>
        <taxon>Magnoliopsida</taxon>
        <taxon>Liliopsida</taxon>
        <taxon>Asparagales</taxon>
        <taxon>Orchidaceae</taxon>
        <taxon>Epidendroideae</taxon>
        <taxon>Malaxideae</taxon>
        <taxon>Dendrobiinae</taxon>
        <taxon>Dendrobium</taxon>
    </lineage>
</organism>
<comment type="subunit">
    <text evidence="4 10">Homodimers and heterodimers.</text>
</comment>
<evidence type="ECO:0000313" key="14">
    <source>
        <dbReference type="Proteomes" id="UP000829196"/>
    </source>
</evidence>
<keyword evidence="6 10" id="KW-0805">Transcription regulation</keyword>
<evidence type="ECO:0000256" key="1">
    <source>
        <dbReference type="ARBA" id="ARBA00002159"/>
    </source>
</evidence>
<evidence type="ECO:0000256" key="10">
    <source>
        <dbReference type="RuleBase" id="RU004549"/>
    </source>
</evidence>
<accession>A0A8T3C9E1</accession>
<evidence type="ECO:0000256" key="6">
    <source>
        <dbReference type="ARBA" id="ARBA00023015"/>
    </source>
</evidence>
<dbReference type="AlphaFoldDB" id="A0A8T3C9E1"/>
<keyword evidence="14" id="KW-1185">Reference proteome</keyword>
<dbReference type="Gene3D" id="3.10.20.90">
    <property type="entry name" value="Phosphatidylinositol 3-kinase Catalytic Subunit, Chain A, domain 1"/>
    <property type="match status" value="1"/>
</dbReference>
<evidence type="ECO:0000313" key="13">
    <source>
        <dbReference type="EMBL" id="KAI0528829.1"/>
    </source>
</evidence>
<comment type="function">
    <text evidence="1 10">Aux/IAA proteins are short-lived transcriptional factors that function as repressors of early auxin response genes at low auxin concentrations.</text>
</comment>
<keyword evidence="7 10" id="KW-0804">Transcription</keyword>
<evidence type="ECO:0000256" key="2">
    <source>
        <dbReference type="ARBA" id="ARBA00004123"/>
    </source>
</evidence>
<dbReference type="OrthoDB" id="652411at2759"/>
<dbReference type="InterPro" id="IPR003311">
    <property type="entry name" value="AUX_IAA"/>
</dbReference>
<dbReference type="PROSITE" id="PS51745">
    <property type="entry name" value="PB1"/>
    <property type="match status" value="1"/>
</dbReference>
<dbReference type="GO" id="GO:0006355">
    <property type="term" value="P:regulation of DNA-templated transcription"/>
    <property type="evidence" value="ECO:0007669"/>
    <property type="project" value="InterPro"/>
</dbReference>
<dbReference type="Proteomes" id="UP000829196">
    <property type="component" value="Unassembled WGS sequence"/>
</dbReference>
<comment type="subcellular location">
    <subcellularLocation>
        <location evidence="2 10">Nucleus</location>
    </subcellularLocation>
</comment>
<comment type="caution">
    <text evidence="13">The sequence shown here is derived from an EMBL/GenBank/DDBJ whole genome shotgun (WGS) entry which is preliminary data.</text>
</comment>
<dbReference type="Pfam" id="PF02309">
    <property type="entry name" value="AUX_IAA"/>
    <property type="match status" value="1"/>
</dbReference>
<dbReference type="GO" id="GO:0005634">
    <property type="term" value="C:nucleus"/>
    <property type="evidence" value="ECO:0007669"/>
    <property type="project" value="UniProtKB-SubCell"/>
</dbReference>
<gene>
    <name evidence="13" type="ORF">KFK09_001372</name>
</gene>
<evidence type="ECO:0000256" key="3">
    <source>
        <dbReference type="ARBA" id="ARBA00006728"/>
    </source>
</evidence>
<dbReference type="PANTHER" id="PTHR31734">
    <property type="entry name" value="AUXIN-RESPONSIVE PROTEIN IAA17"/>
    <property type="match status" value="1"/>
</dbReference>
<evidence type="ECO:0000259" key="12">
    <source>
        <dbReference type="PROSITE" id="PS51745"/>
    </source>
</evidence>
<keyword evidence="9 10" id="KW-0927">Auxin signaling pathway</keyword>
<evidence type="ECO:0000256" key="9">
    <source>
        <dbReference type="ARBA" id="ARBA00023294"/>
    </source>
</evidence>
<protein>
    <recommendedName>
        <fullName evidence="10">Auxin-responsive protein</fullName>
    </recommendedName>
</protein>
<reference evidence="13" key="1">
    <citation type="journal article" date="2022" name="Front. Genet.">
        <title>Chromosome-Scale Assembly of the Dendrobium nobile Genome Provides Insights Into the Molecular Mechanism of the Biosynthesis of the Medicinal Active Ingredient of Dendrobium.</title>
        <authorList>
            <person name="Xu Q."/>
            <person name="Niu S.-C."/>
            <person name="Li K.-L."/>
            <person name="Zheng P.-J."/>
            <person name="Zhang X.-J."/>
            <person name="Jia Y."/>
            <person name="Liu Y."/>
            <person name="Niu Y.-X."/>
            <person name="Yu L.-H."/>
            <person name="Chen D.-F."/>
            <person name="Zhang G.-Q."/>
        </authorList>
    </citation>
    <scope>NUCLEOTIDE SEQUENCE</scope>
    <source>
        <tissue evidence="13">Leaf</tissue>
    </source>
</reference>
<dbReference type="InterPro" id="IPR053793">
    <property type="entry name" value="PB1-like"/>
</dbReference>
<evidence type="ECO:0000256" key="5">
    <source>
        <dbReference type="ARBA" id="ARBA00022491"/>
    </source>
</evidence>
<evidence type="ECO:0000256" key="8">
    <source>
        <dbReference type="ARBA" id="ARBA00023242"/>
    </source>
</evidence>
<dbReference type="PANTHER" id="PTHR31734:SF94">
    <property type="entry name" value="AUXIN-RESPONSIVE PROTEIN IAA30"/>
    <property type="match status" value="1"/>
</dbReference>
<evidence type="ECO:0000256" key="4">
    <source>
        <dbReference type="ARBA" id="ARBA00011726"/>
    </source>
</evidence>
<dbReference type="InterPro" id="IPR033389">
    <property type="entry name" value="AUX/IAA_dom"/>
</dbReference>
<sequence>MEELENSPSSSIDSSSHPPISSSSSSFYATRRALSTDLQLGLSLSTSSFQESSPTERTESLFVKVYMEGIPIGRKLNLLTQDGYQSLIRTLQQMFRTTIVYPDVCQTPSTTANVLSYEDKEGDWMMVGDVPWELFLTTVKKLKITKADKC</sequence>
<dbReference type="EMBL" id="JAGYWB010000002">
    <property type="protein sequence ID" value="KAI0528829.1"/>
    <property type="molecule type" value="Genomic_DNA"/>
</dbReference>
<keyword evidence="8 10" id="KW-0539">Nucleus</keyword>
<name>A0A8T3C9E1_DENNO</name>
<feature type="compositionally biased region" description="Low complexity" evidence="11">
    <location>
        <begin position="7"/>
        <end position="25"/>
    </location>
</feature>
<keyword evidence="5 10" id="KW-0678">Repressor</keyword>
<feature type="domain" description="PB1" evidence="12">
    <location>
        <begin position="60"/>
        <end position="149"/>
    </location>
</feature>